<reference evidence="1 2" key="1">
    <citation type="submission" date="2015-10" db="EMBL/GenBank/DDBJ databases">
        <title>Draft genome sequence of Streptomyces corchorusii DSM 40340, type strain for the species Streptomyces corchorusii.</title>
        <authorList>
            <person name="Ruckert C."/>
            <person name="Winkler A."/>
            <person name="Kalinowski J."/>
            <person name="Kampfer P."/>
            <person name="Glaeser S."/>
        </authorList>
    </citation>
    <scope>NUCLEOTIDE SEQUENCE [LARGE SCALE GENOMIC DNA]</scope>
    <source>
        <strain evidence="1 2">DSM 40340</strain>
    </source>
</reference>
<dbReference type="RefSeq" id="WP_059266306.1">
    <property type="nucleotide sequence ID" value="NZ_KQ948370.1"/>
</dbReference>
<dbReference type="EMBL" id="LMWP01000048">
    <property type="protein sequence ID" value="KUN17605.1"/>
    <property type="molecule type" value="Genomic_DNA"/>
</dbReference>
<keyword evidence="2" id="KW-1185">Reference proteome</keyword>
<dbReference type="Proteomes" id="UP000053398">
    <property type="component" value="Unassembled WGS sequence"/>
</dbReference>
<evidence type="ECO:0008006" key="3">
    <source>
        <dbReference type="Google" id="ProtNLM"/>
    </source>
</evidence>
<organism evidence="1 2">
    <name type="scientific">Streptomyces corchorusii</name>
    <name type="common">Streptomyces chibaensis</name>
    <dbReference type="NCBI Taxonomy" id="1903"/>
    <lineage>
        <taxon>Bacteria</taxon>
        <taxon>Bacillati</taxon>
        <taxon>Actinomycetota</taxon>
        <taxon>Actinomycetes</taxon>
        <taxon>Kitasatosporales</taxon>
        <taxon>Streptomycetaceae</taxon>
        <taxon>Streptomyces</taxon>
    </lineage>
</organism>
<comment type="caution">
    <text evidence="1">The sequence shown here is derived from an EMBL/GenBank/DDBJ whole genome shotgun (WGS) entry which is preliminary data.</text>
</comment>
<sequence length="209" mass="22310">MSAEVLAGPPYEARPLSTRSQQAEASVLDLHRIGSLVLRGLPHNVQAPASYLVPDRLTEPVGLFEDAALIGCLLLHRSPDLRHWGPRAHRPGLLITHAHSIPGTAGVGRLMTLWATDFAARLGVPCVRAEIPDCHQDAPGPGQHLLRHAEDLGWEICGYGAGWCNPGQRVARVEMPAEPRPGLVHLIRCTVPLRQAATAAAAAAGDDSC</sequence>
<name>A0A101PTW7_STRCK</name>
<gene>
    <name evidence="1" type="ORF">AQJ11_37725</name>
</gene>
<proteinExistence type="predicted"/>
<dbReference type="AlphaFoldDB" id="A0A101PTW7"/>
<evidence type="ECO:0000313" key="1">
    <source>
        <dbReference type="EMBL" id="KUN17605.1"/>
    </source>
</evidence>
<protein>
    <recommendedName>
        <fullName evidence="3">N-acetyltransferase domain-containing protein</fullName>
    </recommendedName>
</protein>
<accession>A0A101PTW7</accession>
<evidence type="ECO:0000313" key="2">
    <source>
        <dbReference type="Proteomes" id="UP000053398"/>
    </source>
</evidence>